<dbReference type="InterPro" id="IPR018389">
    <property type="entry name" value="DctP_fam"/>
</dbReference>
<evidence type="ECO:0000256" key="2">
    <source>
        <dbReference type="ARBA" id="ARBA00022448"/>
    </source>
</evidence>
<dbReference type="InterPro" id="IPR004682">
    <property type="entry name" value="TRAP_DctP"/>
</dbReference>
<evidence type="ECO:0000313" key="5">
    <source>
        <dbReference type="Proteomes" id="UP000093044"/>
    </source>
</evidence>
<dbReference type="SUPFAM" id="SSF53850">
    <property type="entry name" value="Periplasmic binding protein-like II"/>
    <property type="match status" value="1"/>
</dbReference>
<name>A0A1B2I2X8_9BACT</name>
<dbReference type="KEGG" id="cpor:BED41_03855"/>
<sequence length="337" mass="37201">MFFKNAGKVLLAAVIACGFAFMGTRADCSDSKVYTIRIGSISSEAIPEVRAAYEFKKEIEKSSGGRIKVEVFPNGALGGDRQMAEAVSLGTLDMVLTTTSALTTYEPKFGILDMPFAFSDAQAAFKAVDGELGQYLNKELERSAGMVNLGYMLNGVRHMVNSKRPINAPSDLAGLKMRVMESPVYIGLFKALGANPTPMSFTEVYTSLQQKTIDGFEVSANFMVEMKFYDVQKYYSLTGHTVSFLVAAMNKNKFDKLPSDLQKMVAASAKKWFVDYQRKVSLSEDAGYIKQLKSHGMSVNGITPENHAKFVKAVQPVYAEFEKKLGKDVFVLLKKYQ</sequence>
<dbReference type="NCBIfam" id="TIGR00787">
    <property type="entry name" value="dctP"/>
    <property type="match status" value="1"/>
</dbReference>
<evidence type="ECO:0000313" key="4">
    <source>
        <dbReference type="EMBL" id="ANZ44297.1"/>
    </source>
</evidence>
<dbReference type="Gene3D" id="3.40.190.170">
    <property type="entry name" value="Bacterial extracellular solute-binding protein, family 7"/>
    <property type="match status" value="1"/>
</dbReference>
<comment type="similarity">
    <text evidence="1">Belongs to the bacterial solute-binding protein 7 family.</text>
</comment>
<protein>
    <submittedName>
        <fullName evidence="4">Uncharacterized protein</fullName>
    </submittedName>
</protein>
<dbReference type="Proteomes" id="UP000093044">
    <property type="component" value="Chromosome"/>
</dbReference>
<keyword evidence="2" id="KW-0813">Transport</keyword>
<organism evidence="4 5">
    <name type="scientific">Cloacibacillus porcorum</name>
    <dbReference type="NCBI Taxonomy" id="1197717"/>
    <lineage>
        <taxon>Bacteria</taxon>
        <taxon>Thermotogati</taxon>
        <taxon>Synergistota</taxon>
        <taxon>Synergistia</taxon>
        <taxon>Synergistales</taxon>
        <taxon>Synergistaceae</taxon>
        <taxon>Cloacibacillus</taxon>
    </lineage>
</organism>
<proteinExistence type="inferred from homology"/>
<reference evidence="4" key="1">
    <citation type="submission" date="2016-08" db="EMBL/GenBank/DDBJ databases">
        <title>Complete genome of Cloacibacillus porcorum.</title>
        <authorList>
            <person name="Looft T."/>
            <person name="Bayles D.O."/>
            <person name="Alt D.P."/>
        </authorList>
    </citation>
    <scope>NUCLEOTIDE SEQUENCE [LARGE SCALE GENOMIC DNA]</scope>
    <source>
        <strain evidence="4">CL-84</strain>
    </source>
</reference>
<dbReference type="OrthoDB" id="89872at2"/>
<evidence type="ECO:0000256" key="1">
    <source>
        <dbReference type="ARBA" id="ARBA00009023"/>
    </source>
</evidence>
<dbReference type="CDD" id="cd13603">
    <property type="entry name" value="PBP2_TRAP_Siap_TeaA_like"/>
    <property type="match status" value="1"/>
</dbReference>
<dbReference type="RefSeq" id="WP_066743279.1">
    <property type="nucleotide sequence ID" value="NZ_CALCLR010000087.1"/>
</dbReference>
<gene>
    <name evidence="4" type="ORF">BED41_03855</name>
</gene>
<dbReference type="PIRSF" id="PIRSF006470">
    <property type="entry name" value="DctB"/>
    <property type="match status" value="1"/>
</dbReference>
<dbReference type="STRING" id="1197717.BED41_03855"/>
<accession>A0A1B2I2X8</accession>
<dbReference type="GO" id="GO:0055085">
    <property type="term" value="P:transmembrane transport"/>
    <property type="evidence" value="ECO:0007669"/>
    <property type="project" value="InterPro"/>
</dbReference>
<dbReference type="PANTHER" id="PTHR33376">
    <property type="match status" value="1"/>
</dbReference>
<keyword evidence="3" id="KW-0732">Signal</keyword>
<dbReference type="EMBL" id="CP016757">
    <property type="protein sequence ID" value="ANZ44297.1"/>
    <property type="molecule type" value="Genomic_DNA"/>
</dbReference>
<dbReference type="InterPro" id="IPR038404">
    <property type="entry name" value="TRAP_DctP_sf"/>
</dbReference>
<dbReference type="NCBIfam" id="NF037995">
    <property type="entry name" value="TRAP_S1"/>
    <property type="match status" value="1"/>
</dbReference>
<dbReference type="PANTHER" id="PTHR33376:SF7">
    <property type="entry name" value="C4-DICARBOXYLATE-BINDING PROTEIN DCTB"/>
    <property type="match status" value="1"/>
</dbReference>
<keyword evidence="5" id="KW-1185">Reference proteome</keyword>
<evidence type="ECO:0000256" key="3">
    <source>
        <dbReference type="ARBA" id="ARBA00022729"/>
    </source>
</evidence>
<dbReference type="AlphaFoldDB" id="A0A1B2I2X8"/>
<dbReference type="GO" id="GO:0030288">
    <property type="term" value="C:outer membrane-bounded periplasmic space"/>
    <property type="evidence" value="ECO:0007669"/>
    <property type="project" value="InterPro"/>
</dbReference>
<dbReference type="Pfam" id="PF03480">
    <property type="entry name" value="DctP"/>
    <property type="match status" value="1"/>
</dbReference>
<dbReference type="GeneID" id="83056988"/>